<feature type="compositionally biased region" description="Low complexity" evidence="1">
    <location>
        <begin position="29"/>
        <end position="47"/>
    </location>
</feature>
<accession>A0A8H6KD91</accession>
<feature type="compositionally biased region" description="Pro residues" evidence="1">
    <location>
        <begin position="335"/>
        <end position="346"/>
    </location>
</feature>
<evidence type="ECO:0000256" key="1">
    <source>
        <dbReference type="SAM" id="MobiDB-lite"/>
    </source>
</evidence>
<feature type="region of interest" description="Disordered" evidence="1">
    <location>
        <begin position="1"/>
        <end position="121"/>
    </location>
</feature>
<dbReference type="Proteomes" id="UP000654918">
    <property type="component" value="Unassembled WGS sequence"/>
</dbReference>
<dbReference type="PANTHER" id="PTHR48125:SF12">
    <property type="entry name" value="AT HOOK TRANSCRIPTION FACTOR FAMILY-RELATED"/>
    <property type="match status" value="1"/>
</dbReference>
<evidence type="ECO:0000313" key="2">
    <source>
        <dbReference type="EMBL" id="KAF6829334.1"/>
    </source>
</evidence>
<feature type="compositionally biased region" description="Low complexity" evidence="1">
    <location>
        <begin position="70"/>
        <end position="94"/>
    </location>
</feature>
<name>A0A8H6KD91_9PEZI</name>
<organism evidence="2 3">
    <name type="scientific">Colletotrichum plurivorum</name>
    <dbReference type="NCBI Taxonomy" id="2175906"/>
    <lineage>
        <taxon>Eukaryota</taxon>
        <taxon>Fungi</taxon>
        <taxon>Dikarya</taxon>
        <taxon>Ascomycota</taxon>
        <taxon>Pezizomycotina</taxon>
        <taxon>Sordariomycetes</taxon>
        <taxon>Hypocreomycetidae</taxon>
        <taxon>Glomerellales</taxon>
        <taxon>Glomerellaceae</taxon>
        <taxon>Colletotrichum</taxon>
        <taxon>Colletotrichum orchidearum species complex</taxon>
    </lineage>
</organism>
<reference evidence="2" key="1">
    <citation type="journal article" date="2020" name="Phytopathology">
        <title>Genome Sequence Resources of Colletotrichum truncatum, C. plurivorum, C. musicola, and C. sojae: Four Species Pathogenic to Soybean (Glycine max).</title>
        <authorList>
            <person name="Rogerio F."/>
            <person name="Boufleur T.R."/>
            <person name="Ciampi-Guillardi M."/>
            <person name="Sukno S.A."/>
            <person name="Thon M.R."/>
            <person name="Massola Junior N.S."/>
            <person name="Baroncelli R."/>
        </authorList>
    </citation>
    <scope>NUCLEOTIDE SEQUENCE</scope>
    <source>
        <strain evidence="2">LFN00145</strain>
    </source>
</reference>
<feature type="compositionally biased region" description="Basic and acidic residues" evidence="1">
    <location>
        <begin position="721"/>
        <end position="730"/>
    </location>
</feature>
<proteinExistence type="predicted"/>
<feature type="compositionally biased region" description="Acidic residues" evidence="1">
    <location>
        <begin position="783"/>
        <end position="801"/>
    </location>
</feature>
<dbReference type="PANTHER" id="PTHR48125">
    <property type="entry name" value="LP07818P1"/>
    <property type="match status" value="1"/>
</dbReference>
<feature type="compositionally biased region" description="Polar residues" evidence="1">
    <location>
        <begin position="16"/>
        <end position="28"/>
    </location>
</feature>
<sequence length="811" mass="87906">MASPMIQSPHLPDAGHQQTHAVPSQNGYTPSGATSNSNSASPALPSTQPNGINSQSPQISNTQPQPPRPQQQQQQQQQNWPPMSQAQNQTQAAQPRPPPAASQTPTPGPTFGMLKPTAAPTVADNSRDMTWLPAITSSEVSAALNSPPMPLVTSDIPSAQLNAQAKAPSPAEPPKVIHGFIPSFADKAKEAKFALDYEDLSNLIRSADPDAVRRAVRDHHEKTLLGSHYHMAFLMNVAMHRSDTVTLQRACRDFGHRLIADAKVELMGLMKRADFDAVADVIISKASTSFLDKALAARLPTIEARHLVNALARAERLGYDADDVVENEQVIPTAAPNPAPAPPRPAAPVKTPASSKYMKWNGLGPRPPSGFTEIIKPPAQPPVPYAQEPWPDNFPEEQKPQCTWCKHVFRWQSAWAHHMKKKVCLRMSGNVTPVDHRFSCPHCVQPFSGHSGLAYHLLNKVCGDFGEVDRNYLEKIKTLPPLKRPASDGTPTHGSVFLNSTNSGSPAPVPMATPLRTQQQPAQPPPSTPTLNGEVPLGTPRPKDMSHLTEAQVEALLSELRRAELDFKAKINAVHGSGLDETEAQKKLTSLRNSFACKQSTVRKKYGIKLRERRNRAMMDAERERMGYGGAPRMSTPRADQHADKRARINANGDAAMMQSSQPEAPPVKQVAVSDMGGGLTGSNATAAMEDPTMSMSQPMRPTQAAEATRPPPSTYQQGNHRVEIHEPSAPRRFTSSAPANTSEEASGSGTIELEPGVLYTAEELLQKMGRDTRTVQTISSDSDTDSDSDSDSDSSTDDEQPSVVKTERSN</sequence>
<feature type="region of interest" description="Disordered" evidence="1">
    <location>
        <begin position="483"/>
        <end position="538"/>
    </location>
</feature>
<protein>
    <submittedName>
        <fullName evidence="2">Uncharacterized protein</fullName>
    </submittedName>
</protein>
<comment type="caution">
    <text evidence="2">The sequence shown here is derived from an EMBL/GenBank/DDBJ whole genome shotgun (WGS) entry which is preliminary data.</text>
</comment>
<feature type="compositionally biased region" description="Polar residues" evidence="1">
    <location>
        <begin position="734"/>
        <end position="750"/>
    </location>
</feature>
<dbReference type="Gene3D" id="3.30.160.60">
    <property type="entry name" value="Classic Zinc Finger"/>
    <property type="match status" value="1"/>
</dbReference>
<evidence type="ECO:0000313" key="3">
    <source>
        <dbReference type="Proteomes" id="UP000654918"/>
    </source>
</evidence>
<dbReference type="AlphaFoldDB" id="A0A8H6KD91"/>
<feature type="compositionally biased region" description="Polar residues" evidence="1">
    <location>
        <begin position="489"/>
        <end position="505"/>
    </location>
</feature>
<dbReference type="EMBL" id="WIGO01000109">
    <property type="protein sequence ID" value="KAF6829334.1"/>
    <property type="molecule type" value="Genomic_DNA"/>
</dbReference>
<gene>
    <name evidence="2" type="ORF">CPLU01_07976</name>
</gene>
<feature type="region of interest" description="Disordered" evidence="1">
    <location>
        <begin position="655"/>
        <end position="756"/>
    </location>
</feature>
<feature type="region of interest" description="Disordered" evidence="1">
    <location>
        <begin position="333"/>
        <end position="352"/>
    </location>
</feature>
<keyword evidence="3" id="KW-1185">Reference proteome</keyword>
<feature type="compositionally biased region" description="Polar residues" evidence="1">
    <location>
        <begin position="48"/>
        <end position="62"/>
    </location>
</feature>
<feature type="region of interest" description="Disordered" evidence="1">
    <location>
        <begin position="769"/>
        <end position="811"/>
    </location>
</feature>